<dbReference type="AlphaFoldDB" id="A0AAU7J688"/>
<proteinExistence type="predicted"/>
<keyword evidence="2" id="KW-0812">Transmembrane</keyword>
<organism evidence="3 4">
    <name type="scientific">Enterobacter dykesii</name>
    <dbReference type="NCBI Taxonomy" id="2797506"/>
    <lineage>
        <taxon>Bacteria</taxon>
        <taxon>Pseudomonadati</taxon>
        <taxon>Pseudomonadota</taxon>
        <taxon>Gammaproteobacteria</taxon>
        <taxon>Enterobacterales</taxon>
        <taxon>Enterobacteriaceae</taxon>
        <taxon>Enterobacter</taxon>
    </lineage>
</organism>
<gene>
    <name evidence="3" type="ORF">F0320_08235</name>
</gene>
<reference evidence="3" key="1">
    <citation type="submission" date="2023-05" db="EMBL/GenBank/DDBJ databases">
        <title>Complete genome sequence data from fresh produce 2nd batch.</title>
        <authorList>
            <person name="Stein M."/>
            <person name="Cho G.-S."/>
            <person name="Brinks E."/>
            <person name="Franz C.M.A.P."/>
        </authorList>
    </citation>
    <scope>NUCLEOTIDE SEQUENCE [LARGE SCALE GENOMIC DNA]</scope>
    <source>
        <strain evidence="3">E1</strain>
    </source>
</reference>
<evidence type="ECO:0000313" key="4">
    <source>
        <dbReference type="Proteomes" id="UP000323234"/>
    </source>
</evidence>
<evidence type="ECO:0000313" key="3">
    <source>
        <dbReference type="EMBL" id="XBN41366.1"/>
    </source>
</evidence>
<feature type="coiled-coil region" evidence="1">
    <location>
        <begin position="110"/>
        <end position="257"/>
    </location>
</feature>
<evidence type="ECO:0000256" key="2">
    <source>
        <dbReference type="SAM" id="Phobius"/>
    </source>
</evidence>
<keyword evidence="4" id="KW-1185">Reference proteome</keyword>
<evidence type="ECO:0000256" key="1">
    <source>
        <dbReference type="SAM" id="Coils"/>
    </source>
</evidence>
<feature type="transmembrane region" description="Helical" evidence="2">
    <location>
        <begin position="24"/>
        <end position="45"/>
    </location>
</feature>
<keyword evidence="2" id="KW-0472">Membrane</keyword>
<accession>A0AAU7J688</accession>
<feature type="transmembrane region" description="Helical" evidence="2">
    <location>
        <begin position="66"/>
        <end position="84"/>
    </location>
</feature>
<name>A0AAU7J688_9ENTR</name>
<dbReference type="KEGG" id="edy:F0320_08235"/>
<keyword evidence="1" id="KW-0175">Coiled coil</keyword>
<keyword evidence="2" id="KW-1133">Transmembrane helix</keyword>
<protein>
    <submittedName>
        <fullName evidence="3">Uncharacterized protein</fullName>
    </submittedName>
</protein>
<sequence>MLEFIRDLFASFRQTSLERVKSPFLGVFVFSWIAFNWPMLAILFFSKKEIESRIEFINSNFEIGSYLLAPLCTSVLIAFLLPQINKIITKIQDKPNSETIELTLSSKIRVAELQQSIAEIEARKKLADKKEERFIEESIESIKNENSKLNDQVLSYEVEVKDLQARLSDSKAEENSLRTLLRSEKESVAQSENVRKQLSDINLNLNSTIKELEQSIEHAKSDIKILTKDVSELRIEKEALVKKNENLSDQLTTLAHEYQGIFEISIVDNIPHVELTKRAKRGLHNINNSMLYGTLDEIVTNKLPIVEHNNKD</sequence>
<dbReference type="Proteomes" id="UP000323234">
    <property type="component" value="Chromosome"/>
</dbReference>
<dbReference type="EMBL" id="CP126604">
    <property type="protein sequence ID" value="XBN41366.1"/>
    <property type="molecule type" value="Genomic_DNA"/>
</dbReference>
<dbReference type="RefSeq" id="WP_149323869.1">
    <property type="nucleotide sequence ID" value="NZ_CP126604.1"/>
</dbReference>